<name>A0ABP8WXI2_9PSEU</name>
<dbReference type="InterPro" id="IPR050955">
    <property type="entry name" value="Plant_Biomass_Hydrol_Est"/>
</dbReference>
<sequence length="259" mass="27163">MQPLARRAVLRGALVALAAAGTGGCTPTPGGLDVNRWMGRDDARLSARPAPVAAPVPGPGLRELDLSPGPQAVLYVPDGPDDVPLRLVLALHGAGGEGRGGIAPLQPFADTHRLLLLGPRSSGSTWDVVLGGWGPDVRRIDETLRQVFATYPVDPGRLAISGFSDGASYALSLGLANADLFTHVIAFSPGFLAPVPRVGAPRVYLAHGRADTVLPIDVTSRRIARRLEVEDVPTLVREFDGPHVVPAGIAEDAVRWFLG</sequence>
<dbReference type="Pfam" id="PF00756">
    <property type="entry name" value="Esterase"/>
    <property type="match status" value="1"/>
</dbReference>
<proteinExistence type="predicted"/>
<dbReference type="SUPFAM" id="SSF53474">
    <property type="entry name" value="alpha/beta-Hydrolases"/>
    <property type="match status" value="1"/>
</dbReference>
<protein>
    <submittedName>
        <fullName evidence="4">Serine esterase</fullName>
    </submittedName>
</protein>
<dbReference type="PROSITE" id="PS51257">
    <property type="entry name" value="PROKAR_LIPOPROTEIN"/>
    <property type="match status" value="1"/>
</dbReference>
<evidence type="ECO:0000256" key="2">
    <source>
        <dbReference type="ARBA" id="ARBA00022801"/>
    </source>
</evidence>
<feature type="chain" id="PRO_5047361913" evidence="3">
    <location>
        <begin position="19"/>
        <end position="259"/>
    </location>
</feature>
<organism evidence="4 5">
    <name type="scientific">Pseudonocardia yuanmonensis</name>
    <dbReference type="NCBI Taxonomy" id="1095914"/>
    <lineage>
        <taxon>Bacteria</taxon>
        <taxon>Bacillati</taxon>
        <taxon>Actinomycetota</taxon>
        <taxon>Actinomycetes</taxon>
        <taxon>Pseudonocardiales</taxon>
        <taxon>Pseudonocardiaceae</taxon>
        <taxon>Pseudonocardia</taxon>
    </lineage>
</organism>
<evidence type="ECO:0000313" key="4">
    <source>
        <dbReference type="EMBL" id="GAA4696933.1"/>
    </source>
</evidence>
<feature type="signal peptide" evidence="3">
    <location>
        <begin position="1"/>
        <end position="18"/>
    </location>
</feature>
<dbReference type="Proteomes" id="UP001500325">
    <property type="component" value="Unassembled WGS sequence"/>
</dbReference>
<keyword evidence="2" id="KW-0378">Hydrolase</keyword>
<reference evidence="5" key="1">
    <citation type="journal article" date="2019" name="Int. J. Syst. Evol. Microbiol.">
        <title>The Global Catalogue of Microorganisms (GCM) 10K type strain sequencing project: providing services to taxonomists for standard genome sequencing and annotation.</title>
        <authorList>
            <consortium name="The Broad Institute Genomics Platform"/>
            <consortium name="The Broad Institute Genome Sequencing Center for Infectious Disease"/>
            <person name="Wu L."/>
            <person name="Ma J."/>
        </authorList>
    </citation>
    <scope>NUCLEOTIDE SEQUENCE [LARGE SCALE GENOMIC DNA]</scope>
    <source>
        <strain evidence="5">JCM 18055</strain>
    </source>
</reference>
<dbReference type="Gene3D" id="3.40.50.1820">
    <property type="entry name" value="alpha/beta hydrolase"/>
    <property type="match status" value="1"/>
</dbReference>
<evidence type="ECO:0000256" key="3">
    <source>
        <dbReference type="SAM" id="SignalP"/>
    </source>
</evidence>
<dbReference type="PANTHER" id="PTHR43037:SF5">
    <property type="entry name" value="FERULOYL ESTERASE"/>
    <property type="match status" value="1"/>
</dbReference>
<dbReference type="InterPro" id="IPR000801">
    <property type="entry name" value="Esterase-like"/>
</dbReference>
<dbReference type="PANTHER" id="PTHR43037">
    <property type="entry name" value="UNNAMED PRODUCT-RELATED"/>
    <property type="match status" value="1"/>
</dbReference>
<evidence type="ECO:0000256" key="1">
    <source>
        <dbReference type="ARBA" id="ARBA00022729"/>
    </source>
</evidence>
<dbReference type="EMBL" id="BAABIC010000013">
    <property type="protein sequence ID" value="GAA4696933.1"/>
    <property type="molecule type" value="Genomic_DNA"/>
</dbReference>
<evidence type="ECO:0000313" key="5">
    <source>
        <dbReference type="Proteomes" id="UP001500325"/>
    </source>
</evidence>
<gene>
    <name evidence="4" type="ORF">GCM10023215_38820</name>
</gene>
<accession>A0ABP8WXI2</accession>
<keyword evidence="1 3" id="KW-0732">Signal</keyword>
<dbReference type="RefSeq" id="WP_345382023.1">
    <property type="nucleotide sequence ID" value="NZ_BAABIC010000013.1"/>
</dbReference>
<keyword evidence="5" id="KW-1185">Reference proteome</keyword>
<dbReference type="InterPro" id="IPR029058">
    <property type="entry name" value="AB_hydrolase_fold"/>
</dbReference>
<comment type="caution">
    <text evidence="4">The sequence shown here is derived from an EMBL/GenBank/DDBJ whole genome shotgun (WGS) entry which is preliminary data.</text>
</comment>